<accession>A0A222MXE5</accession>
<evidence type="ECO:0000256" key="2">
    <source>
        <dbReference type="SAM" id="MobiDB-lite"/>
    </source>
</evidence>
<dbReference type="RefSeq" id="WP_094324996.1">
    <property type="nucleotide sequence ID" value="NZ_CP022347.1"/>
</dbReference>
<feature type="compositionally biased region" description="Polar residues" evidence="2">
    <location>
        <begin position="286"/>
        <end position="301"/>
    </location>
</feature>
<sequence length="480" mass="54470">MNYYYEELSSGLTFTNELYFVDDEAYFLDSLDDEALAQIGIKRVSVEQNLEQNSPQISYTMPKEQTKQSLDYDISSMQKTYIFMLEQEAKLYLLSQNEDLSLGFKACAKALNKEDLKAFASEILKEAKSLRAYLAYYFKGLVGLKSELESLDDEEAFKRYESLSALSVKNEEVKSFAKELKEGDFNADEIKQKLLSLLTSLKAELKTECEKAKESLKSEIKLDFLEELESLKEDFKSEIKEDLKAELQDYKPPSTENEGNLSPDETLQDETASKDENLSPDENLANEDTQNSQDESGQNSASANTAYVKKIKITANRKGIATSYTAFGFRHLFPLLEDGKEAYVYSRTDLRYKDLDDVAISITKQDILNYPTSVWLLANVLTYPENDNASSFLSAVTNPNQNYDFEFSFERPVKLKGVMVSPFTWMSNRDFCPYIKISLYGENELLLASAEYEFSKATDANKIRLGLGVNGEDLSYASGL</sequence>
<name>A0A222MXE5_9BACT</name>
<evidence type="ECO:0000313" key="3">
    <source>
        <dbReference type="EMBL" id="ASQ30226.1"/>
    </source>
</evidence>
<evidence type="ECO:0000256" key="1">
    <source>
        <dbReference type="SAM" id="Coils"/>
    </source>
</evidence>
<feature type="region of interest" description="Disordered" evidence="2">
    <location>
        <begin position="246"/>
        <end position="301"/>
    </location>
</feature>
<keyword evidence="1" id="KW-0175">Coiled coil</keyword>
<dbReference type="KEGG" id="cavi:CAV_0559"/>
<reference evidence="3 4" key="1">
    <citation type="submission" date="2017-07" db="EMBL/GenBank/DDBJ databases">
        <title>Analysis of two Campylobacter avium genomes and identification of a novel hippuricase gene.</title>
        <authorList>
            <person name="Miller W.G."/>
            <person name="Chapman M.H."/>
            <person name="Yee E."/>
            <person name="Revez J."/>
            <person name="Bono J.L."/>
            <person name="Rossi M."/>
        </authorList>
    </citation>
    <scope>NUCLEOTIDE SEQUENCE [LARGE SCALE GENOMIC DNA]</scope>
    <source>
        <strain evidence="3 4">LMG 24591</strain>
    </source>
</reference>
<evidence type="ECO:0000313" key="4">
    <source>
        <dbReference type="Proteomes" id="UP000201169"/>
    </source>
</evidence>
<keyword evidence="4" id="KW-1185">Reference proteome</keyword>
<feature type="coiled-coil region" evidence="1">
    <location>
        <begin position="195"/>
        <end position="245"/>
    </location>
</feature>
<proteinExistence type="predicted"/>
<feature type="compositionally biased region" description="Polar residues" evidence="2">
    <location>
        <begin position="254"/>
        <end position="265"/>
    </location>
</feature>
<organism evidence="3 4">
    <name type="scientific">Campylobacter avium LMG 24591</name>
    <dbReference type="NCBI Taxonomy" id="522484"/>
    <lineage>
        <taxon>Bacteria</taxon>
        <taxon>Pseudomonadati</taxon>
        <taxon>Campylobacterota</taxon>
        <taxon>Epsilonproteobacteria</taxon>
        <taxon>Campylobacterales</taxon>
        <taxon>Campylobacteraceae</taxon>
        <taxon>Campylobacter</taxon>
    </lineage>
</organism>
<gene>
    <name evidence="3" type="ORF">CAV_0559</name>
</gene>
<protein>
    <submittedName>
        <fullName evidence="3">Uncharacterized protein</fullName>
    </submittedName>
</protein>
<dbReference type="EMBL" id="CP022347">
    <property type="protein sequence ID" value="ASQ30226.1"/>
    <property type="molecule type" value="Genomic_DNA"/>
</dbReference>
<dbReference type="AlphaFoldDB" id="A0A222MXE5"/>
<dbReference type="Proteomes" id="UP000201169">
    <property type="component" value="Chromosome"/>
</dbReference>